<keyword evidence="4" id="KW-0249">Electron transport</keyword>
<sequence length="246" mass="27839">MKRQHIRKLILFVSFLLFPVTMWYFSPAIIIMGMAQHILNGSFFVFLLMLLLSTFMGRSFCSYLCPAGGLQDISTNINDKPAKQGKRRVIKYVIWVIWIAAIIISFALGNGAVRADVFFMTDHGVSVVELHNYVVYYAVILLLFLPSLLHGKRAACHYICWMAPFMILGEKIGQKLHIPQIHVTAENVKCISCKKCESVCPMGLNVMQMVKENNHCQCTDCIQCGACVDSCPNNVLSYSWKTEKDN</sequence>
<dbReference type="PROSITE" id="PS51379">
    <property type="entry name" value="4FE4S_FER_2"/>
    <property type="match status" value="2"/>
</dbReference>
<evidence type="ECO:0000256" key="2">
    <source>
        <dbReference type="ARBA" id="ARBA00022485"/>
    </source>
</evidence>
<reference evidence="9 10" key="1">
    <citation type="submission" date="2020-07" db="EMBL/GenBank/DDBJ databases">
        <title>Characterization and genome sequencing of isolate MD1, a novel member within the family Lachnospiraceae.</title>
        <authorList>
            <person name="Rettenmaier R."/>
            <person name="Di Bello L."/>
            <person name="Zinser C."/>
            <person name="Scheitz K."/>
            <person name="Liebl W."/>
            <person name="Zverlov V."/>
        </authorList>
    </citation>
    <scope>NUCLEOTIDE SEQUENCE [LARGE SCALE GENOMIC DNA]</scope>
    <source>
        <strain evidence="9 10">MD1</strain>
    </source>
</reference>
<dbReference type="RefSeq" id="WP_228353118.1">
    <property type="nucleotide sequence ID" value="NZ_JACEGA010000001.1"/>
</dbReference>
<feature type="domain" description="4Fe-4S ferredoxin-type" evidence="8">
    <location>
        <begin position="179"/>
        <end position="212"/>
    </location>
</feature>
<dbReference type="PANTHER" id="PTHR30176">
    <property type="entry name" value="FERREDOXIN-TYPE PROTEIN NAPH"/>
    <property type="match status" value="1"/>
</dbReference>
<dbReference type="InterPro" id="IPR017896">
    <property type="entry name" value="4Fe4S_Fe-S-bd"/>
</dbReference>
<evidence type="ECO:0000313" key="10">
    <source>
        <dbReference type="Proteomes" id="UP000574276"/>
    </source>
</evidence>
<feature type="transmembrane region" description="Helical" evidence="7">
    <location>
        <begin position="9"/>
        <end position="32"/>
    </location>
</feature>
<dbReference type="Proteomes" id="UP000574276">
    <property type="component" value="Unassembled WGS sequence"/>
</dbReference>
<evidence type="ECO:0000259" key="8">
    <source>
        <dbReference type="PROSITE" id="PS51379"/>
    </source>
</evidence>
<keyword evidence="3" id="KW-0479">Metal-binding</keyword>
<dbReference type="InterPro" id="IPR017900">
    <property type="entry name" value="4Fe4S_Fe_S_CS"/>
</dbReference>
<evidence type="ECO:0000256" key="3">
    <source>
        <dbReference type="ARBA" id="ARBA00022723"/>
    </source>
</evidence>
<keyword evidence="6" id="KW-0411">Iron-sulfur</keyword>
<name>A0A839K0L1_9FIRM</name>
<keyword evidence="7" id="KW-1133">Transmembrane helix</keyword>
<dbReference type="Pfam" id="PF12801">
    <property type="entry name" value="Fer4_5"/>
    <property type="match status" value="2"/>
</dbReference>
<evidence type="ECO:0000313" key="9">
    <source>
        <dbReference type="EMBL" id="MBB2183463.1"/>
    </source>
</evidence>
<dbReference type="AlphaFoldDB" id="A0A839K0L1"/>
<dbReference type="SUPFAM" id="SSF54862">
    <property type="entry name" value="4Fe-4S ferredoxins"/>
    <property type="match status" value="1"/>
</dbReference>
<evidence type="ECO:0000256" key="6">
    <source>
        <dbReference type="ARBA" id="ARBA00023014"/>
    </source>
</evidence>
<comment type="caution">
    <text evidence="9">The sequence shown here is derived from an EMBL/GenBank/DDBJ whole genome shotgun (WGS) entry which is preliminary data.</text>
</comment>
<proteinExistence type="predicted"/>
<evidence type="ECO:0000256" key="5">
    <source>
        <dbReference type="ARBA" id="ARBA00023004"/>
    </source>
</evidence>
<feature type="transmembrane region" description="Helical" evidence="7">
    <location>
        <begin position="133"/>
        <end position="149"/>
    </location>
</feature>
<feature type="transmembrane region" description="Helical" evidence="7">
    <location>
        <begin position="92"/>
        <end position="113"/>
    </location>
</feature>
<keyword evidence="5" id="KW-0408">Iron</keyword>
<dbReference type="Gene3D" id="3.30.70.20">
    <property type="match status" value="1"/>
</dbReference>
<accession>A0A839K0L1</accession>
<dbReference type="EMBL" id="JACEGA010000001">
    <property type="protein sequence ID" value="MBB2183463.1"/>
    <property type="molecule type" value="Genomic_DNA"/>
</dbReference>
<keyword evidence="1" id="KW-0813">Transport</keyword>
<gene>
    <name evidence="9" type="ORF">H0486_11290</name>
</gene>
<keyword evidence="7" id="KW-0812">Transmembrane</keyword>
<dbReference type="InterPro" id="IPR051684">
    <property type="entry name" value="Electron_Trans/Redox"/>
</dbReference>
<keyword evidence="7" id="KW-0472">Membrane</keyword>
<keyword evidence="10" id="KW-1185">Reference proteome</keyword>
<evidence type="ECO:0000256" key="7">
    <source>
        <dbReference type="SAM" id="Phobius"/>
    </source>
</evidence>
<evidence type="ECO:0000256" key="4">
    <source>
        <dbReference type="ARBA" id="ARBA00022982"/>
    </source>
</evidence>
<dbReference type="GO" id="GO:0046872">
    <property type="term" value="F:metal ion binding"/>
    <property type="evidence" value="ECO:0007669"/>
    <property type="project" value="UniProtKB-KW"/>
</dbReference>
<dbReference type="GO" id="GO:0051539">
    <property type="term" value="F:4 iron, 4 sulfur cluster binding"/>
    <property type="evidence" value="ECO:0007669"/>
    <property type="project" value="UniProtKB-KW"/>
</dbReference>
<evidence type="ECO:0000256" key="1">
    <source>
        <dbReference type="ARBA" id="ARBA00022448"/>
    </source>
</evidence>
<feature type="transmembrane region" description="Helical" evidence="7">
    <location>
        <begin position="38"/>
        <end position="56"/>
    </location>
</feature>
<feature type="domain" description="4Fe-4S ferredoxin-type" evidence="8">
    <location>
        <begin position="221"/>
        <end position="241"/>
    </location>
</feature>
<organism evidence="9 10">
    <name type="scientific">Variimorphobacter saccharofermentans</name>
    <dbReference type="NCBI Taxonomy" id="2755051"/>
    <lineage>
        <taxon>Bacteria</taxon>
        <taxon>Bacillati</taxon>
        <taxon>Bacillota</taxon>
        <taxon>Clostridia</taxon>
        <taxon>Lachnospirales</taxon>
        <taxon>Lachnospiraceae</taxon>
        <taxon>Variimorphobacter</taxon>
    </lineage>
</organism>
<dbReference type="Pfam" id="PF13187">
    <property type="entry name" value="Fer4_9"/>
    <property type="match status" value="1"/>
</dbReference>
<dbReference type="GO" id="GO:0005886">
    <property type="term" value="C:plasma membrane"/>
    <property type="evidence" value="ECO:0007669"/>
    <property type="project" value="TreeGrafter"/>
</dbReference>
<dbReference type="PROSITE" id="PS00198">
    <property type="entry name" value="4FE4S_FER_1"/>
    <property type="match status" value="1"/>
</dbReference>
<dbReference type="PANTHER" id="PTHR30176:SF3">
    <property type="entry name" value="FERREDOXIN-TYPE PROTEIN NAPH"/>
    <property type="match status" value="1"/>
</dbReference>
<keyword evidence="2" id="KW-0004">4Fe-4S</keyword>
<protein>
    <submittedName>
        <fullName evidence="9">4Fe-4S binding protein</fullName>
    </submittedName>
</protein>